<evidence type="ECO:0000259" key="2">
    <source>
        <dbReference type="PROSITE" id="PS51465"/>
    </source>
</evidence>
<dbReference type="CDD" id="cd00104">
    <property type="entry name" value="KAZAL_FS"/>
    <property type="match status" value="2"/>
</dbReference>
<dbReference type="PROSITE" id="PS51465">
    <property type="entry name" value="KAZAL_2"/>
    <property type="match status" value="7"/>
</dbReference>
<dbReference type="SUPFAM" id="SSF100895">
    <property type="entry name" value="Kazal-type serine protease inhibitors"/>
    <property type="match status" value="7"/>
</dbReference>
<keyword evidence="4" id="KW-0722">Serine protease inhibitor</keyword>
<feature type="domain" description="Kazal-like" evidence="2">
    <location>
        <begin position="81"/>
        <end position="137"/>
    </location>
</feature>
<keyword evidence="3" id="KW-1185">Reference proteome</keyword>
<dbReference type="InterPro" id="IPR002350">
    <property type="entry name" value="Kazal_dom"/>
</dbReference>
<dbReference type="PANTHER" id="PTHR21131">
    <property type="entry name" value="SERINE-TYPE ENDOPEPTIDASE INHIBITOR"/>
    <property type="match status" value="1"/>
</dbReference>
<dbReference type="OrthoDB" id="88467at2759"/>
<dbReference type="Gene3D" id="3.30.60.30">
    <property type="match status" value="7"/>
</dbReference>
<dbReference type="KEGG" id="bany:112050221"/>
<evidence type="ECO:0000256" key="1">
    <source>
        <dbReference type="SAM" id="SignalP"/>
    </source>
</evidence>
<gene>
    <name evidence="4" type="primary">LOC112050221</name>
</gene>
<dbReference type="GO" id="GO:0004867">
    <property type="term" value="F:serine-type endopeptidase inhibitor activity"/>
    <property type="evidence" value="ECO:0007669"/>
    <property type="project" value="UniProtKB-KW"/>
</dbReference>
<dbReference type="GeneID" id="112050221"/>
<reference evidence="4" key="1">
    <citation type="submission" date="2025-08" db="UniProtKB">
        <authorList>
            <consortium name="RefSeq"/>
        </authorList>
    </citation>
    <scope>IDENTIFICATION</scope>
</reference>
<protein>
    <submittedName>
        <fullName evidence="4">Serine protease inhibitor dipetalogastin-like</fullName>
    </submittedName>
</protein>
<feature type="domain" description="Kazal-like" evidence="2">
    <location>
        <begin position="138"/>
        <end position="168"/>
    </location>
</feature>
<organism evidence="3 4">
    <name type="scientific">Bicyclus anynana</name>
    <name type="common">Squinting bush brown butterfly</name>
    <dbReference type="NCBI Taxonomy" id="110368"/>
    <lineage>
        <taxon>Eukaryota</taxon>
        <taxon>Metazoa</taxon>
        <taxon>Ecdysozoa</taxon>
        <taxon>Arthropoda</taxon>
        <taxon>Hexapoda</taxon>
        <taxon>Insecta</taxon>
        <taxon>Pterygota</taxon>
        <taxon>Neoptera</taxon>
        <taxon>Endopterygota</taxon>
        <taxon>Lepidoptera</taxon>
        <taxon>Glossata</taxon>
        <taxon>Ditrysia</taxon>
        <taxon>Papilionoidea</taxon>
        <taxon>Nymphalidae</taxon>
        <taxon>Satyrinae</taxon>
        <taxon>Satyrini</taxon>
        <taxon>Mycalesina</taxon>
        <taxon>Bicyclus</taxon>
    </lineage>
</organism>
<feature type="signal peptide" evidence="1">
    <location>
        <begin position="1"/>
        <end position="22"/>
    </location>
</feature>
<feature type="domain" description="Kazal-like" evidence="2">
    <location>
        <begin position="280"/>
        <end position="336"/>
    </location>
</feature>
<dbReference type="Proteomes" id="UP001652582">
    <property type="component" value="Chromosome 6"/>
</dbReference>
<feature type="domain" description="Kazal-like" evidence="2">
    <location>
        <begin position="230"/>
        <end position="275"/>
    </location>
</feature>
<feature type="domain" description="Kazal-like" evidence="2">
    <location>
        <begin position="33"/>
        <end position="64"/>
    </location>
</feature>
<feature type="domain" description="Kazal-like" evidence="2">
    <location>
        <begin position="340"/>
        <end position="390"/>
    </location>
</feature>
<dbReference type="PROSITE" id="PS00282">
    <property type="entry name" value="KAZAL_1"/>
    <property type="match status" value="4"/>
</dbReference>
<dbReference type="SMART" id="SM00280">
    <property type="entry name" value="KAZAL"/>
    <property type="match status" value="7"/>
</dbReference>
<dbReference type="InterPro" id="IPR036058">
    <property type="entry name" value="Kazal_dom_sf"/>
</dbReference>
<dbReference type="RefSeq" id="XP_023944204.2">
    <property type="nucleotide sequence ID" value="XM_024088436.2"/>
</dbReference>
<accession>A0A6J1NBB8</accession>
<dbReference type="InterPro" id="IPR053265">
    <property type="entry name" value="Serpin"/>
</dbReference>
<keyword evidence="1" id="KW-0732">Signal</keyword>
<dbReference type="AlphaFoldDB" id="A0A6J1NBB8"/>
<feature type="domain" description="Kazal-like" evidence="2">
    <location>
        <begin position="180"/>
        <end position="226"/>
    </location>
</feature>
<dbReference type="Pfam" id="PF00050">
    <property type="entry name" value="Kazal_1"/>
    <property type="match status" value="2"/>
</dbReference>
<proteinExistence type="predicted"/>
<dbReference type="PANTHER" id="PTHR21131:SF0">
    <property type="entry name" value="GEO10195P1-RELATED"/>
    <property type="match status" value="1"/>
</dbReference>
<evidence type="ECO:0000313" key="3">
    <source>
        <dbReference type="Proteomes" id="UP001652582"/>
    </source>
</evidence>
<evidence type="ECO:0000313" key="4">
    <source>
        <dbReference type="RefSeq" id="XP_023944204.2"/>
    </source>
</evidence>
<name>A0A6J1NBB8_BICAN</name>
<feature type="chain" id="PRO_5045115026" evidence="1">
    <location>
        <begin position="23"/>
        <end position="390"/>
    </location>
</feature>
<dbReference type="GO" id="GO:0005576">
    <property type="term" value="C:extracellular region"/>
    <property type="evidence" value="ECO:0007669"/>
    <property type="project" value="UniProtKB-SubCell"/>
</dbReference>
<dbReference type="Pfam" id="PF07648">
    <property type="entry name" value="Kazal_2"/>
    <property type="match status" value="5"/>
</dbReference>
<keyword evidence="4" id="KW-0646">Protease inhibitor</keyword>
<sequence length="390" mass="42574">MYVIIVTIAASLALTLLHAALASCGDFDVKRPAVQPAVCACEYNYEPVCGDDGVTYINKCVLECYNANAAKKGKPPVAVCEDGSTCTDCVCQPIYLPVCSVDGKTYPNECELSCENYRRLKSDKPLVYLAYRAECLGPCCDCSTVASPVCGCDDVLYRNLCELECANKNALAQGLPAIEFQNAGACLEGCQCPDVKAPVCGTDGVEYANLCQMACQNRKKTCSLSPPIKPAPKDVCLPCVCPAKYDPVCGSDRENEPRTFPNMCELNCEAKRTRNPELMVIGFGACPNCYCTNEYIPVCGTDCKTYRNECELRCANDCRSKQDDPISMFHYGACVVMDCDCRECSREYQPVCGSDGVTYWNLEWLNCNSGCSKKNYGKPIMMVSKGACRV</sequence>